<dbReference type="PANTHER" id="PTHR46333">
    <property type="entry name" value="CYTOKINESIS PROTEIN 3"/>
    <property type="match status" value="1"/>
</dbReference>
<keyword evidence="2" id="KW-1185">Reference proteome</keyword>
<dbReference type="AlphaFoldDB" id="A0AAD7WAL3"/>
<dbReference type="GO" id="GO:0007517">
    <property type="term" value="P:muscle organ development"/>
    <property type="evidence" value="ECO:0007669"/>
    <property type="project" value="TreeGrafter"/>
</dbReference>
<sequence>MMKMKRIMKKARDTNLVRPRDSVEALVQELLKGASSDIEKLRAIWMWVTHHIAAVKRTLDQLSVAGIECKEVSGYCKNGSGQPDERFTGDPSHAWNAVRMSGRWHLLDSTWGAGNTGENSSKFKFE</sequence>
<dbReference type="InterPro" id="IPR052557">
    <property type="entry name" value="CAP/Cytokinesis_protein"/>
</dbReference>
<proteinExistence type="predicted"/>
<dbReference type="GO" id="GO:0007528">
    <property type="term" value="P:neuromuscular junction development"/>
    <property type="evidence" value="ECO:0007669"/>
    <property type="project" value="TreeGrafter"/>
</dbReference>
<dbReference type="PANTHER" id="PTHR46333:SF3">
    <property type="entry name" value="KYPHOSCOLIOSIS PEPTIDASE"/>
    <property type="match status" value="1"/>
</dbReference>
<gene>
    <name evidence="1" type="ORF">AAFF_G00117870</name>
</gene>
<evidence type="ECO:0000313" key="1">
    <source>
        <dbReference type="EMBL" id="KAJ8389550.1"/>
    </source>
</evidence>
<dbReference type="GO" id="GO:0005737">
    <property type="term" value="C:cytoplasm"/>
    <property type="evidence" value="ECO:0007669"/>
    <property type="project" value="TreeGrafter"/>
</dbReference>
<protein>
    <submittedName>
        <fullName evidence="1">Uncharacterized protein</fullName>
    </submittedName>
</protein>
<accession>A0AAD7WAL3</accession>
<comment type="caution">
    <text evidence="1">The sequence shown here is derived from an EMBL/GenBank/DDBJ whole genome shotgun (WGS) entry which is preliminary data.</text>
</comment>
<organism evidence="1 2">
    <name type="scientific">Aldrovandia affinis</name>
    <dbReference type="NCBI Taxonomy" id="143900"/>
    <lineage>
        <taxon>Eukaryota</taxon>
        <taxon>Metazoa</taxon>
        <taxon>Chordata</taxon>
        <taxon>Craniata</taxon>
        <taxon>Vertebrata</taxon>
        <taxon>Euteleostomi</taxon>
        <taxon>Actinopterygii</taxon>
        <taxon>Neopterygii</taxon>
        <taxon>Teleostei</taxon>
        <taxon>Notacanthiformes</taxon>
        <taxon>Halosauridae</taxon>
        <taxon>Aldrovandia</taxon>
    </lineage>
</organism>
<dbReference type="Gene3D" id="3.10.620.30">
    <property type="match status" value="1"/>
</dbReference>
<reference evidence="1" key="1">
    <citation type="journal article" date="2023" name="Science">
        <title>Genome structures resolve the early diversification of teleost fishes.</title>
        <authorList>
            <person name="Parey E."/>
            <person name="Louis A."/>
            <person name="Montfort J."/>
            <person name="Bouchez O."/>
            <person name="Roques C."/>
            <person name="Iampietro C."/>
            <person name="Lluch J."/>
            <person name="Castinel A."/>
            <person name="Donnadieu C."/>
            <person name="Desvignes T."/>
            <person name="Floi Bucao C."/>
            <person name="Jouanno E."/>
            <person name="Wen M."/>
            <person name="Mejri S."/>
            <person name="Dirks R."/>
            <person name="Jansen H."/>
            <person name="Henkel C."/>
            <person name="Chen W.J."/>
            <person name="Zahm M."/>
            <person name="Cabau C."/>
            <person name="Klopp C."/>
            <person name="Thompson A.W."/>
            <person name="Robinson-Rechavi M."/>
            <person name="Braasch I."/>
            <person name="Lecointre G."/>
            <person name="Bobe J."/>
            <person name="Postlethwait J.H."/>
            <person name="Berthelot C."/>
            <person name="Roest Crollius H."/>
            <person name="Guiguen Y."/>
        </authorList>
    </citation>
    <scope>NUCLEOTIDE SEQUENCE</scope>
    <source>
        <strain evidence="1">NC1722</strain>
    </source>
</reference>
<dbReference type="EMBL" id="JAINUG010000180">
    <property type="protein sequence ID" value="KAJ8389550.1"/>
    <property type="molecule type" value="Genomic_DNA"/>
</dbReference>
<dbReference type="InterPro" id="IPR038765">
    <property type="entry name" value="Papain-like_cys_pep_sf"/>
</dbReference>
<dbReference type="SUPFAM" id="SSF54001">
    <property type="entry name" value="Cysteine proteinases"/>
    <property type="match status" value="1"/>
</dbReference>
<dbReference type="Proteomes" id="UP001221898">
    <property type="component" value="Unassembled WGS sequence"/>
</dbReference>
<evidence type="ECO:0000313" key="2">
    <source>
        <dbReference type="Proteomes" id="UP001221898"/>
    </source>
</evidence>
<name>A0AAD7WAL3_9TELE</name>